<dbReference type="InterPro" id="IPR036396">
    <property type="entry name" value="Cyt_P450_sf"/>
</dbReference>
<evidence type="ECO:0000256" key="2">
    <source>
        <dbReference type="ARBA" id="ARBA00022723"/>
    </source>
</evidence>
<dbReference type="GO" id="GO:0004497">
    <property type="term" value="F:monooxygenase activity"/>
    <property type="evidence" value="ECO:0007669"/>
    <property type="project" value="InterPro"/>
</dbReference>
<accession>A0AAV5G515</accession>
<keyword evidence="6" id="KW-1185">Reference proteome</keyword>
<dbReference type="SUPFAM" id="SSF48264">
    <property type="entry name" value="Cytochrome P450"/>
    <property type="match status" value="1"/>
</dbReference>
<organism evidence="5 6">
    <name type="scientific">Eleusine coracana subsp. coracana</name>
    <dbReference type="NCBI Taxonomy" id="191504"/>
    <lineage>
        <taxon>Eukaryota</taxon>
        <taxon>Viridiplantae</taxon>
        <taxon>Streptophyta</taxon>
        <taxon>Embryophyta</taxon>
        <taxon>Tracheophyta</taxon>
        <taxon>Spermatophyta</taxon>
        <taxon>Magnoliopsida</taxon>
        <taxon>Liliopsida</taxon>
        <taxon>Poales</taxon>
        <taxon>Poaceae</taxon>
        <taxon>PACMAD clade</taxon>
        <taxon>Chloridoideae</taxon>
        <taxon>Cynodonteae</taxon>
        <taxon>Eleusininae</taxon>
        <taxon>Eleusine</taxon>
    </lineage>
</organism>
<keyword evidence="2" id="KW-0479">Metal-binding</keyword>
<dbReference type="GO" id="GO:0005506">
    <property type="term" value="F:iron ion binding"/>
    <property type="evidence" value="ECO:0007669"/>
    <property type="project" value="InterPro"/>
</dbReference>
<evidence type="ECO:0000256" key="4">
    <source>
        <dbReference type="ARBA" id="ARBA00023004"/>
    </source>
</evidence>
<reference evidence="5" key="2">
    <citation type="submission" date="2021-12" db="EMBL/GenBank/DDBJ databases">
        <title>Resequencing data analysis of finger millet.</title>
        <authorList>
            <person name="Hatakeyama M."/>
            <person name="Aluri S."/>
            <person name="Balachadran M.T."/>
            <person name="Sivarajan S.R."/>
            <person name="Poveda L."/>
            <person name="Shimizu-Inatsugi R."/>
            <person name="Schlapbach R."/>
            <person name="Sreeman S.M."/>
            <person name="Shimizu K.K."/>
        </authorList>
    </citation>
    <scope>NUCLEOTIDE SEQUENCE</scope>
</reference>
<keyword evidence="3" id="KW-0560">Oxidoreductase</keyword>
<dbReference type="InterPro" id="IPR001128">
    <property type="entry name" value="Cyt_P450"/>
</dbReference>
<dbReference type="GO" id="GO:0016705">
    <property type="term" value="F:oxidoreductase activity, acting on paired donors, with incorporation or reduction of molecular oxygen"/>
    <property type="evidence" value="ECO:0007669"/>
    <property type="project" value="InterPro"/>
</dbReference>
<evidence type="ECO:0000256" key="3">
    <source>
        <dbReference type="ARBA" id="ARBA00023002"/>
    </source>
</evidence>
<comment type="caution">
    <text evidence="5">The sequence shown here is derived from an EMBL/GenBank/DDBJ whole genome shotgun (WGS) entry which is preliminary data.</text>
</comment>
<dbReference type="AlphaFoldDB" id="A0AAV5G515"/>
<dbReference type="Pfam" id="PF00067">
    <property type="entry name" value="p450"/>
    <property type="match status" value="1"/>
</dbReference>
<protein>
    <submittedName>
        <fullName evidence="5">Uncharacterized protein</fullName>
    </submittedName>
</protein>
<dbReference type="Gene3D" id="1.10.630.10">
    <property type="entry name" value="Cytochrome P450"/>
    <property type="match status" value="1"/>
</dbReference>
<proteinExistence type="inferred from homology"/>
<evidence type="ECO:0000256" key="1">
    <source>
        <dbReference type="ARBA" id="ARBA00010617"/>
    </source>
</evidence>
<gene>
    <name evidence="5" type="primary">gn00365</name>
    <name evidence="5" type="ORF">PR202_gn00365</name>
</gene>
<name>A0AAV5G515_ELECO</name>
<keyword evidence="4" id="KW-0408">Iron</keyword>
<sequence>MLRDFLGHGLFNSDGEQWLWQRKNASLQFTSRSLRGSVVQAEVADRLIPLLRRAATSGEVVDLQDVLERFAFDTICKVAFGHDPCCLADGGVVDEARSEFMRAFGEAQDLVVGRFLDPVEVSWKVKKWLNVGTISM</sequence>
<dbReference type="EMBL" id="BQKI01000199">
    <property type="protein sequence ID" value="GJN41041.1"/>
    <property type="molecule type" value="Genomic_DNA"/>
</dbReference>
<evidence type="ECO:0000313" key="5">
    <source>
        <dbReference type="EMBL" id="GJN41041.1"/>
    </source>
</evidence>
<dbReference type="Proteomes" id="UP001054889">
    <property type="component" value="Unassembled WGS sequence"/>
</dbReference>
<evidence type="ECO:0000313" key="6">
    <source>
        <dbReference type="Proteomes" id="UP001054889"/>
    </source>
</evidence>
<dbReference type="PANTHER" id="PTHR24296">
    <property type="entry name" value="CYTOCHROME P450"/>
    <property type="match status" value="1"/>
</dbReference>
<reference evidence="5" key="1">
    <citation type="journal article" date="2018" name="DNA Res.">
        <title>Multiple hybrid de novo genome assembly of finger millet, an orphan allotetraploid crop.</title>
        <authorList>
            <person name="Hatakeyama M."/>
            <person name="Aluri S."/>
            <person name="Balachadran M.T."/>
            <person name="Sivarajan S.R."/>
            <person name="Patrignani A."/>
            <person name="Gruter S."/>
            <person name="Poveda L."/>
            <person name="Shimizu-Inatsugi R."/>
            <person name="Baeten J."/>
            <person name="Francoijs K.J."/>
            <person name="Nataraja K.N."/>
            <person name="Reddy Y.A.N."/>
            <person name="Phadnis S."/>
            <person name="Ravikumar R.L."/>
            <person name="Schlapbach R."/>
            <person name="Sreeman S.M."/>
            <person name="Shimizu K.K."/>
        </authorList>
    </citation>
    <scope>NUCLEOTIDE SEQUENCE</scope>
</reference>
<comment type="similarity">
    <text evidence="1">Belongs to the cytochrome P450 family.</text>
</comment>
<dbReference type="GO" id="GO:0020037">
    <property type="term" value="F:heme binding"/>
    <property type="evidence" value="ECO:0007669"/>
    <property type="project" value="InterPro"/>
</dbReference>